<proteinExistence type="predicted"/>
<reference evidence="3" key="1">
    <citation type="submission" date="2016-10" db="EMBL/GenBank/DDBJ databases">
        <authorList>
            <person name="Jeantristanb JTB J.-T."/>
            <person name="Ricardo R."/>
        </authorList>
    </citation>
    <scope>NUCLEOTIDE SEQUENCE [LARGE SCALE GENOMIC DNA]</scope>
</reference>
<dbReference type="Proteomes" id="UP000249723">
    <property type="component" value="Unassembled WGS sequence"/>
</dbReference>
<organism evidence="2 3">
    <name type="scientific">Microbotryum saponariae</name>
    <dbReference type="NCBI Taxonomy" id="289078"/>
    <lineage>
        <taxon>Eukaryota</taxon>
        <taxon>Fungi</taxon>
        <taxon>Dikarya</taxon>
        <taxon>Basidiomycota</taxon>
        <taxon>Pucciniomycotina</taxon>
        <taxon>Microbotryomycetes</taxon>
        <taxon>Microbotryales</taxon>
        <taxon>Microbotryaceae</taxon>
        <taxon>Microbotryum</taxon>
    </lineage>
</organism>
<gene>
    <name evidence="2" type="ORF">BZ3500_MVSOF-1268-A1-R1_CHR5-2G07750</name>
</gene>
<evidence type="ECO:0000313" key="3">
    <source>
        <dbReference type="Proteomes" id="UP000249723"/>
    </source>
</evidence>
<evidence type="ECO:0000256" key="1">
    <source>
        <dbReference type="SAM" id="MobiDB-lite"/>
    </source>
</evidence>
<dbReference type="AlphaFoldDB" id="A0A2X0LIH6"/>
<feature type="region of interest" description="Disordered" evidence="1">
    <location>
        <begin position="1"/>
        <end position="77"/>
    </location>
</feature>
<dbReference type="EMBL" id="FMWP01000018">
    <property type="protein sequence ID" value="SCZ92270.1"/>
    <property type="molecule type" value="Genomic_DNA"/>
</dbReference>
<keyword evidence="3" id="KW-1185">Reference proteome</keyword>
<protein>
    <submittedName>
        <fullName evidence="2">BZ3500_MvSof-1268-A1-R1_Chr5-2g07750 protein</fullName>
    </submittedName>
</protein>
<sequence length="196" mass="21645">MSFRDQGRPLRSTSYNGLSLEPGPGSEPVADFTKQDISGSPTPDFRHPLTLTRDVSHLAPVAKRPRPRPRPRPRLPLLTPPPIVYPWGGETYRPGDTVTYRWPPTHAPAKANLWLTCHGITGGETTTGIIAFDIPLYRGGTTTTIPIDLPSWLLTDDKGVNVNVSAIFYFGVSRDHYLKDPGVFGNSTRSFIIKLN</sequence>
<feature type="compositionally biased region" description="Basic residues" evidence="1">
    <location>
        <begin position="63"/>
        <end position="73"/>
    </location>
</feature>
<evidence type="ECO:0000313" key="2">
    <source>
        <dbReference type="EMBL" id="SCZ92270.1"/>
    </source>
</evidence>
<name>A0A2X0LIH6_9BASI</name>
<accession>A0A2X0LIH6</accession>